<evidence type="ECO:0000256" key="1">
    <source>
        <dbReference type="SAM" id="MobiDB-lite"/>
    </source>
</evidence>
<feature type="region of interest" description="Disordered" evidence="1">
    <location>
        <begin position="1"/>
        <end position="25"/>
    </location>
</feature>
<accession>A0A9C7BZD1</accession>
<evidence type="ECO:0000313" key="2">
    <source>
        <dbReference type="EMBL" id="BDT62447.1"/>
    </source>
</evidence>
<protein>
    <submittedName>
        <fullName evidence="2">Wsv267-like protein</fullName>
    </submittedName>
</protein>
<sequence length="297" mass="32599">MLSASPAGRVGVRPPQKEAAEVNETTTPSAVSTVCQHLKVLTEAVKRANIAKLILSTVPSLLQYQKAYREAQEHLDAIKNDIGNFSANCHGLIVVICLSPEESLNVIERFRVDVAKNGKREHTNEVAHSAALHKQANHTAHVSLPRAVTEKMIMLCPLCCPNSTRRSSIRSPTETIVTRHVWLGSHLSARQQGRYRDHSRFLPTANGPTLHWPNFTSADETTPPKPSRLCCLLNNINHWGINDGVRLSGIWTSAGQDIIINDNSFFPDCARVTGSTMHRVVDPSEGGKYAVAVLVTL</sequence>
<name>A0A9C7BZD1_9VIRU</name>
<organism evidence="2">
    <name type="scientific">Melicertus latisulcatus pemonivirus</name>
    <dbReference type="NCBI Taxonomy" id="2984278"/>
    <lineage>
        <taxon>Viruses</taxon>
        <taxon>Viruses incertae sedis</taxon>
        <taxon>Naldaviricetes</taxon>
        <taxon>Nimaviridae</taxon>
    </lineage>
</organism>
<dbReference type="EMBL" id="LC738875">
    <property type="protein sequence ID" value="BDT62447.1"/>
    <property type="molecule type" value="Genomic_DNA"/>
</dbReference>
<proteinExistence type="predicted"/>
<reference evidence="2" key="1">
    <citation type="submission" date="2022-10" db="EMBL/GenBank/DDBJ databases">
        <title>Genome sequences of endogenous nimaviruses in decapod crustaceans.</title>
        <authorList>
            <person name="Kawato S."/>
            <person name="Nozaki R."/>
            <person name="Kondo H."/>
            <person name="Hirono I."/>
        </authorList>
    </citation>
    <scope>NUCLEOTIDE SEQUENCE</scope>
    <source>
        <strain evidence="2">Okinawa2016</strain>
    </source>
</reference>